<name>E6PHI9_9ZZZZ</name>
<dbReference type="GO" id="GO:0009288">
    <property type="term" value="C:bacterial-type flagellum"/>
    <property type="evidence" value="ECO:0007669"/>
    <property type="project" value="InterPro"/>
</dbReference>
<reference evidence="1" key="1">
    <citation type="submission" date="2009-10" db="EMBL/GenBank/DDBJ databases">
        <title>Diversity of trophic interactions inside an arsenic-rich microbial ecosystem.</title>
        <authorList>
            <person name="Bertin P.N."/>
            <person name="Heinrich-Salmeron A."/>
            <person name="Pelletier E."/>
            <person name="Goulhen-Chollet F."/>
            <person name="Arsene-Ploetze F."/>
            <person name="Gallien S."/>
            <person name="Calteau A."/>
            <person name="Vallenet D."/>
            <person name="Casiot C."/>
            <person name="Chane-Woon-Ming B."/>
            <person name="Giloteaux L."/>
            <person name="Barakat M."/>
            <person name="Bonnefoy V."/>
            <person name="Bruneel O."/>
            <person name="Chandler M."/>
            <person name="Cleiss J."/>
            <person name="Duran R."/>
            <person name="Elbaz-Poulichet F."/>
            <person name="Fonknechten N."/>
            <person name="Lauga B."/>
            <person name="Mornico D."/>
            <person name="Ortet P."/>
            <person name="Schaeffer C."/>
            <person name="Siguier P."/>
            <person name="Alexander Thil Smith A."/>
            <person name="Van Dorsselaer A."/>
            <person name="Weissenbach J."/>
            <person name="Medigue C."/>
            <person name="Le Paslier D."/>
        </authorList>
    </citation>
    <scope>NUCLEOTIDE SEQUENCE</scope>
</reference>
<organism evidence="1">
    <name type="scientific">mine drainage metagenome</name>
    <dbReference type="NCBI Taxonomy" id="410659"/>
    <lineage>
        <taxon>unclassified sequences</taxon>
        <taxon>metagenomes</taxon>
        <taxon>ecological metagenomes</taxon>
    </lineage>
</organism>
<sequence length="88" mass="8958">MNVRPLLPDVAPVTARTSPTQSTFAGIVDALGATLHAGSRAEDAFAAGTGSLRDAVYARAKADVAVEVAAAEVQHAAQALQSILTMQV</sequence>
<dbReference type="GO" id="GO:0003774">
    <property type="term" value="F:cytoskeletal motor activity"/>
    <property type="evidence" value="ECO:0007669"/>
    <property type="project" value="InterPro"/>
</dbReference>
<evidence type="ECO:0008006" key="2">
    <source>
        <dbReference type="Google" id="ProtNLM"/>
    </source>
</evidence>
<proteinExistence type="predicted"/>
<comment type="caution">
    <text evidence="1">The sequence shown here is derived from an EMBL/GenBank/DDBJ whole genome shotgun (WGS) entry which is preliminary data.</text>
</comment>
<dbReference type="GO" id="GO:0071973">
    <property type="term" value="P:bacterial-type flagellum-dependent cell motility"/>
    <property type="evidence" value="ECO:0007669"/>
    <property type="project" value="InterPro"/>
</dbReference>
<dbReference type="EMBL" id="CABL01000017">
    <property type="protein sequence ID" value="CBH75927.1"/>
    <property type="molecule type" value="Genomic_DNA"/>
</dbReference>
<dbReference type="GO" id="GO:0005198">
    <property type="term" value="F:structural molecule activity"/>
    <property type="evidence" value="ECO:0007669"/>
    <property type="project" value="InterPro"/>
</dbReference>
<evidence type="ECO:0000313" key="1">
    <source>
        <dbReference type="EMBL" id="CBH75927.1"/>
    </source>
</evidence>
<dbReference type="AlphaFoldDB" id="E6PHI9"/>
<accession>E6PHI9</accession>
<protein>
    <recommendedName>
        <fullName evidence="2">Flagellar hook-basal body complex protein FliE</fullName>
    </recommendedName>
</protein>
<gene>
    <name evidence="1" type="ORF">CARN1_1094</name>
</gene>